<organism evidence="13 14">
    <name type="scientific">Aporhodopirellula aestuarii</name>
    <dbReference type="NCBI Taxonomy" id="2950107"/>
    <lineage>
        <taxon>Bacteria</taxon>
        <taxon>Pseudomonadati</taxon>
        <taxon>Planctomycetota</taxon>
        <taxon>Planctomycetia</taxon>
        <taxon>Pirellulales</taxon>
        <taxon>Pirellulaceae</taxon>
        <taxon>Aporhodopirellula</taxon>
    </lineage>
</organism>
<dbReference type="CDD" id="cd00038">
    <property type="entry name" value="CAP_ED"/>
    <property type="match status" value="1"/>
</dbReference>
<dbReference type="SMART" id="SM00220">
    <property type="entry name" value="S_TKc"/>
    <property type="match status" value="1"/>
</dbReference>
<dbReference type="InterPro" id="IPR008271">
    <property type="entry name" value="Ser/Thr_kinase_AS"/>
</dbReference>
<evidence type="ECO:0000256" key="3">
    <source>
        <dbReference type="ARBA" id="ARBA00022535"/>
    </source>
</evidence>
<evidence type="ECO:0000256" key="2">
    <source>
        <dbReference type="ARBA" id="ARBA00022527"/>
    </source>
</evidence>
<dbReference type="InterPro" id="IPR011009">
    <property type="entry name" value="Kinase-like_dom_sf"/>
</dbReference>
<evidence type="ECO:0000313" key="13">
    <source>
        <dbReference type="EMBL" id="MCM2375197.1"/>
    </source>
</evidence>
<name>A0ABT0UEM9_9BACT</name>
<keyword evidence="3" id="KW-0140">cGMP</keyword>
<keyword evidence="8" id="KW-0142">cGMP-binding</keyword>
<protein>
    <recommendedName>
        <fullName evidence="1">non-specific serine/threonine protein kinase</fullName>
        <ecNumber evidence="1">2.7.11.1</ecNumber>
    </recommendedName>
</protein>
<dbReference type="Pfam" id="PF00069">
    <property type="entry name" value="Pkinase"/>
    <property type="match status" value="1"/>
</dbReference>
<dbReference type="InterPro" id="IPR000595">
    <property type="entry name" value="cNMP-bd_dom"/>
</dbReference>
<dbReference type="PROSITE" id="PS00108">
    <property type="entry name" value="PROTEIN_KINASE_ST"/>
    <property type="match status" value="1"/>
</dbReference>
<evidence type="ECO:0000256" key="1">
    <source>
        <dbReference type="ARBA" id="ARBA00012513"/>
    </source>
</evidence>
<dbReference type="Gene3D" id="2.60.120.10">
    <property type="entry name" value="Jelly Rolls"/>
    <property type="match status" value="1"/>
</dbReference>
<dbReference type="InterPro" id="IPR050236">
    <property type="entry name" value="Ser_Thr_kinase_AGC"/>
</dbReference>
<dbReference type="InterPro" id="IPR000719">
    <property type="entry name" value="Prot_kinase_dom"/>
</dbReference>
<dbReference type="RefSeq" id="WP_250933784.1">
    <property type="nucleotide sequence ID" value="NZ_JAMQBK010000141.1"/>
</dbReference>
<dbReference type="InterPro" id="IPR018490">
    <property type="entry name" value="cNMP-bd_dom_sf"/>
</dbReference>
<dbReference type="SUPFAM" id="SSF51206">
    <property type="entry name" value="cAMP-binding domain-like"/>
    <property type="match status" value="1"/>
</dbReference>
<keyword evidence="7" id="KW-0067">ATP-binding</keyword>
<evidence type="ECO:0000256" key="5">
    <source>
        <dbReference type="ARBA" id="ARBA00022741"/>
    </source>
</evidence>
<evidence type="ECO:0000256" key="4">
    <source>
        <dbReference type="ARBA" id="ARBA00022679"/>
    </source>
</evidence>
<keyword evidence="6 13" id="KW-0418">Kinase</keyword>
<evidence type="ECO:0000256" key="9">
    <source>
        <dbReference type="ARBA" id="ARBA00047899"/>
    </source>
</evidence>
<reference evidence="13 14" key="1">
    <citation type="journal article" date="2022" name="Syst. Appl. Microbiol.">
        <title>Rhodopirellula aestuarii sp. nov., a novel member of the genus Rhodopirellula isolated from brackish sediments collected in the Tagus River estuary, Portugal.</title>
        <authorList>
            <person name="Vitorino I.R."/>
            <person name="Klimek D."/>
            <person name="Calusinska M."/>
            <person name="Lobo-da-Cunha A."/>
            <person name="Vasconcelos V."/>
            <person name="Lage O.M."/>
        </authorList>
    </citation>
    <scope>NUCLEOTIDE SEQUENCE [LARGE SCALE GENOMIC DNA]</scope>
    <source>
        <strain evidence="13 14">ICT_H3.1</strain>
    </source>
</reference>
<keyword evidence="4" id="KW-0808">Transferase</keyword>
<dbReference type="InterPro" id="IPR014710">
    <property type="entry name" value="RmlC-like_jellyroll"/>
</dbReference>
<keyword evidence="2" id="KW-0723">Serine/threonine-protein kinase</keyword>
<evidence type="ECO:0000256" key="7">
    <source>
        <dbReference type="ARBA" id="ARBA00022840"/>
    </source>
</evidence>
<dbReference type="SMART" id="SM00100">
    <property type="entry name" value="cNMP"/>
    <property type="match status" value="1"/>
</dbReference>
<evidence type="ECO:0000256" key="6">
    <source>
        <dbReference type="ARBA" id="ARBA00022777"/>
    </source>
</evidence>
<comment type="catalytic activity">
    <reaction evidence="9">
        <text>L-threonyl-[protein] + ATP = O-phospho-L-threonyl-[protein] + ADP + H(+)</text>
        <dbReference type="Rhea" id="RHEA:46608"/>
        <dbReference type="Rhea" id="RHEA-COMP:11060"/>
        <dbReference type="Rhea" id="RHEA-COMP:11605"/>
        <dbReference type="ChEBI" id="CHEBI:15378"/>
        <dbReference type="ChEBI" id="CHEBI:30013"/>
        <dbReference type="ChEBI" id="CHEBI:30616"/>
        <dbReference type="ChEBI" id="CHEBI:61977"/>
        <dbReference type="ChEBI" id="CHEBI:456216"/>
        <dbReference type="EC" id="2.7.11.1"/>
    </reaction>
</comment>
<comment type="catalytic activity">
    <reaction evidence="10">
        <text>L-seryl-[protein] + ATP = O-phospho-L-seryl-[protein] + ADP + H(+)</text>
        <dbReference type="Rhea" id="RHEA:17989"/>
        <dbReference type="Rhea" id="RHEA-COMP:9863"/>
        <dbReference type="Rhea" id="RHEA-COMP:11604"/>
        <dbReference type="ChEBI" id="CHEBI:15378"/>
        <dbReference type="ChEBI" id="CHEBI:29999"/>
        <dbReference type="ChEBI" id="CHEBI:30616"/>
        <dbReference type="ChEBI" id="CHEBI:83421"/>
        <dbReference type="ChEBI" id="CHEBI:456216"/>
        <dbReference type="EC" id="2.7.11.1"/>
    </reaction>
</comment>
<dbReference type="PROSITE" id="PS50042">
    <property type="entry name" value="CNMP_BINDING_3"/>
    <property type="match status" value="1"/>
</dbReference>
<dbReference type="SUPFAM" id="SSF56112">
    <property type="entry name" value="Protein kinase-like (PK-like)"/>
    <property type="match status" value="1"/>
</dbReference>
<accession>A0ABT0UEM9</accession>
<feature type="domain" description="Cyclic nucleotide-binding" evidence="12">
    <location>
        <begin position="122"/>
        <end position="223"/>
    </location>
</feature>
<comment type="caution">
    <text evidence="13">The sequence shown here is derived from an EMBL/GenBank/DDBJ whole genome shotgun (WGS) entry which is preliminary data.</text>
</comment>
<dbReference type="EC" id="2.7.11.1" evidence="1"/>
<dbReference type="Pfam" id="PF00027">
    <property type="entry name" value="cNMP_binding"/>
    <property type="match status" value="1"/>
</dbReference>
<keyword evidence="5" id="KW-0547">Nucleotide-binding</keyword>
<gene>
    <name evidence="13" type="ORF">NB063_31635</name>
</gene>
<dbReference type="EMBL" id="JAMQBK010000141">
    <property type="protein sequence ID" value="MCM2375197.1"/>
    <property type="molecule type" value="Genomic_DNA"/>
</dbReference>
<dbReference type="PANTHER" id="PTHR24356">
    <property type="entry name" value="SERINE/THREONINE-PROTEIN KINASE"/>
    <property type="match status" value="1"/>
</dbReference>
<proteinExistence type="predicted"/>
<dbReference type="GO" id="GO:0016301">
    <property type="term" value="F:kinase activity"/>
    <property type="evidence" value="ECO:0007669"/>
    <property type="project" value="UniProtKB-KW"/>
</dbReference>
<keyword evidence="14" id="KW-1185">Reference proteome</keyword>
<evidence type="ECO:0000259" key="11">
    <source>
        <dbReference type="PROSITE" id="PS50011"/>
    </source>
</evidence>
<evidence type="ECO:0000256" key="10">
    <source>
        <dbReference type="ARBA" id="ARBA00048679"/>
    </source>
</evidence>
<evidence type="ECO:0000256" key="8">
    <source>
        <dbReference type="ARBA" id="ARBA00022992"/>
    </source>
</evidence>
<evidence type="ECO:0000259" key="12">
    <source>
        <dbReference type="PROSITE" id="PS50042"/>
    </source>
</evidence>
<dbReference type="CDD" id="cd14014">
    <property type="entry name" value="STKc_PknB_like"/>
    <property type="match status" value="1"/>
</dbReference>
<feature type="domain" description="Protein kinase" evidence="11">
    <location>
        <begin position="258"/>
        <end position="519"/>
    </location>
</feature>
<dbReference type="Proteomes" id="UP001202961">
    <property type="component" value="Unassembled WGS sequence"/>
</dbReference>
<dbReference type="Gene3D" id="1.10.510.10">
    <property type="entry name" value="Transferase(Phosphotransferase) domain 1"/>
    <property type="match status" value="1"/>
</dbReference>
<evidence type="ECO:0000313" key="14">
    <source>
        <dbReference type="Proteomes" id="UP001202961"/>
    </source>
</evidence>
<dbReference type="PROSITE" id="PS50011">
    <property type="entry name" value="PROTEIN_KINASE_DOM"/>
    <property type="match status" value="1"/>
</dbReference>
<sequence>MDFVTELSPNELDQVRDLCQEYEIAWYQSPQRIKLQVWVEKASEKLRPRLFAELLTLDGQLRAMQSESLSRLSLSEICPFDVADSVAMDNETIDIDVLNEIHAQAAASGVDKARESLLNCPTLAGISADAARDFNAGLQSVSFEAGETLLKQGQPAGGLFVIVRGKLEVTKKVRSSDVKFAQCGAGSVVGEMSLLTGKRCTATVAALTPIVALRLGVEEYKELTQRYPEIEIALSQLISDRLGSREVDALCGRTIRGYRLSRCISRGGMAVVYECRNETLPGQKLALKMLRHQFIHESHAVEHFERESDVLRSLNHPHIVSVIDAFIDYRTRFLVMPMYDGQDIAKLLRRYGRLDEACVRALLGQITAGLLHAHQNNIIHMDLKPANVLMNLDGTAAIADFGLCNVVGADILSETVMGTPAYMPPEQLRGDKVCSNGDWYALACMAYELLSGEKLFDRKDWMSLLLQKERFDPEHLPEEVAISDELRATLQGALTYEPGDRTWPHEKVMSWAKPIPEWMVG</sequence>